<organism evidence="10">
    <name type="scientific">Escherichia phage Baskent_phicoli_1</name>
    <dbReference type="NCBI Taxonomy" id="3145031"/>
    <lineage>
        <taxon>Viruses</taxon>
        <taxon>Duplodnaviria</taxon>
        <taxon>Heunggongvirae</taxon>
        <taxon>Uroviricota</taxon>
        <taxon>Caudoviricetes</taxon>
        <taxon>Autographivirales</taxon>
        <taxon>Autotranscriptaviridae</taxon>
        <taxon>Studiervirinae</taxon>
        <taxon>Kayfunavirus</taxon>
    </lineage>
</organism>
<dbReference type="EMBL" id="PP766721">
    <property type="protein sequence ID" value="XCD08726.1"/>
    <property type="molecule type" value="Genomic_DNA"/>
</dbReference>
<evidence type="ECO:0000256" key="4">
    <source>
        <dbReference type="ARBA" id="ARBA00022804"/>
    </source>
</evidence>
<evidence type="ECO:0000256" key="3">
    <source>
        <dbReference type="ARBA" id="ARBA00022732"/>
    </source>
</evidence>
<name>A0AAU8B8R4_9CAUD</name>
<sequence length="718" mass="78743">MSTITQFPSGNTQYRIEFDYLARTFVVVTLVNSSNPTLNRVLEVGRDYRFLNPTMIEMLVDQSGFDIVRIHRQTGTDLVVDFRNGSVLTASDLTNAELQAIHIAEEGRDQTVDLAKEYADAAGSSAGNAKDSEDEARRIAESIKAAGRFGYITRRSFEKGFNVTTWNEALLWEEDGDYYRWDGTLPKNVPAGSTPEASGGIGLGAWVSVGDASLRADLSSKDGMELIGGDLKSYGADASGSTPCDSQLSQMLADKKFIVNSGTYLITSTIEVDISSLEYVEVGPDVEFIIKSNINGFIFKNPNANFDANGMRITVDIPGGGYTSTALTLRGGKYYTGPANFSRLSHKNKFGPFYVYNRQGAVKQESASAPVTDEGYGFSIDCNSAGEEILIWNEVDVSSTGFTVAHAIGVGTNPLNFISSLDLKLVSWFSTYHFRDTSIPKSGGNVAGGIGDVRVRLQSQPHAQMVKVVHMEHAPGFMSGCRFDLSIWDPNAYGYTANVVDASVTNEYTNTMERKAYPLTRVLNMVDGSIFPVVNYTSSIQQSDILSSSDPELAKYLYLSTVTPEMTVLQACNAIKTWCNENNIRNNFEFKVFLGDSTADIRNVFLPWITAIGDSSGYLHLYATFYNGIINTVRVEYEVNPITSGGKTEKHEILWTNTTGLVLHRLIEYSFGTTAEIKSKVAIQVKGFTTFDSTFNIPVWYNGNSSWLKADGSVAYSA</sequence>
<dbReference type="GO" id="GO:0046718">
    <property type="term" value="P:symbiont entry into host cell"/>
    <property type="evidence" value="ECO:0007669"/>
    <property type="project" value="UniProtKB-KW"/>
</dbReference>
<keyword evidence="5" id="KW-0946">Virion</keyword>
<keyword evidence="4" id="KW-1161">Viral attachment to host cell</keyword>
<dbReference type="GO" id="GO:0098015">
    <property type="term" value="C:virus tail"/>
    <property type="evidence" value="ECO:0007669"/>
    <property type="project" value="UniProtKB-KW"/>
</dbReference>
<keyword evidence="3" id="KW-1227">Viral tail protein</keyword>
<evidence type="ECO:0000256" key="1">
    <source>
        <dbReference type="ARBA" id="ARBA00004328"/>
    </source>
</evidence>
<dbReference type="Gene3D" id="2.10.10.80">
    <property type="match status" value="1"/>
</dbReference>
<evidence type="ECO:0000256" key="7">
    <source>
        <dbReference type="ARBA" id="ARBA00023296"/>
    </source>
</evidence>
<accession>A0AAU8B8R4</accession>
<evidence type="ECO:0000259" key="8">
    <source>
        <dbReference type="Pfam" id="PF03906"/>
    </source>
</evidence>
<dbReference type="InterPro" id="IPR005604">
    <property type="entry name" value="Phage_T7_tail_fibre-like_N"/>
</dbReference>
<evidence type="ECO:0000256" key="2">
    <source>
        <dbReference type="ARBA" id="ARBA00022581"/>
    </source>
</evidence>
<keyword evidence="7" id="KW-1160">Virus entry into host cell</keyword>
<proteinExistence type="predicted"/>
<keyword evidence="2" id="KW-0945">Host-virus interaction</keyword>
<evidence type="ECO:0000259" key="9">
    <source>
        <dbReference type="Pfam" id="PF18668"/>
    </source>
</evidence>
<comment type="subcellular location">
    <subcellularLocation>
        <location evidence="1">Virion</location>
    </subcellularLocation>
</comment>
<evidence type="ECO:0000256" key="6">
    <source>
        <dbReference type="ARBA" id="ARBA00023165"/>
    </source>
</evidence>
<dbReference type="InterPro" id="IPR040775">
    <property type="entry name" value="Tail_spike_N"/>
</dbReference>
<feature type="domain" description="Bacteriophage T7 tail fibre protein-like N-terminal" evidence="8">
    <location>
        <begin position="10"/>
        <end position="113"/>
    </location>
</feature>
<dbReference type="Pfam" id="PF03906">
    <property type="entry name" value="Phage_T7_tail"/>
    <property type="match status" value="1"/>
</dbReference>
<feature type="domain" description="Tail spike TSP1/Gp66 N-terminal" evidence="9">
    <location>
        <begin position="155"/>
        <end position="211"/>
    </location>
</feature>
<dbReference type="GO" id="GO:0098671">
    <property type="term" value="P:adhesion receptor-mediated virion attachment to host cell"/>
    <property type="evidence" value="ECO:0007669"/>
    <property type="project" value="UniProtKB-KW"/>
</dbReference>
<dbReference type="Pfam" id="PF18668">
    <property type="entry name" value="Tail_spike_N"/>
    <property type="match status" value="1"/>
</dbReference>
<evidence type="ECO:0000313" key="10">
    <source>
        <dbReference type="EMBL" id="XCD08726.1"/>
    </source>
</evidence>
<reference evidence="10" key="1">
    <citation type="submission" date="2024-04" db="EMBL/GenBank/DDBJ databases">
        <authorList>
            <person name="Uskudar Guclu A."/>
            <person name="Unlu S."/>
        </authorList>
    </citation>
    <scope>NUCLEOTIDE SEQUENCE</scope>
</reference>
<protein>
    <submittedName>
        <fullName evidence="10">Tail protein</fullName>
    </submittedName>
</protein>
<evidence type="ECO:0000256" key="5">
    <source>
        <dbReference type="ARBA" id="ARBA00022844"/>
    </source>
</evidence>
<keyword evidence="6" id="KW-1233">Viral attachment to host adhesion receptor</keyword>